<protein>
    <submittedName>
        <fullName evidence="2">Uncharacterized protein</fullName>
    </submittedName>
</protein>
<accession>A0A6J7VQM1</accession>
<organism evidence="2">
    <name type="scientific">uncultured Caudovirales phage</name>
    <dbReference type="NCBI Taxonomy" id="2100421"/>
    <lineage>
        <taxon>Viruses</taxon>
        <taxon>Duplodnaviria</taxon>
        <taxon>Heunggongvirae</taxon>
        <taxon>Uroviricota</taxon>
        <taxon>Caudoviricetes</taxon>
        <taxon>Peduoviridae</taxon>
        <taxon>Maltschvirus</taxon>
        <taxon>Maltschvirus maltsch</taxon>
    </lineage>
</organism>
<proteinExistence type="predicted"/>
<gene>
    <name evidence="2" type="ORF">UFOVP146_62</name>
</gene>
<dbReference type="EMBL" id="LR798192">
    <property type="protein sequence ID" value="CAB5079651.1"/>
    <property type="molecule type" value="Genomic_DNA"/>
</dbReference>
<feature type="region of interest" description="Disordered" evidence="1">
    <location>
        <begin position="1"/>
        <end position="36"/>
    </location>
</feature>
<reference evidence="2" key="1">
    <citation type="submission" date="2020-05" db="EMBL/GenBank/DDBJ databases">
        <authorList>
            <person name="Chiriac C."/>
            <person name="Salcher M."/>
            <person name="Ghai R."/>
            <person name="Kavagutti S V."/>
        </authorList>
    </citation>
    <scope>NUCLEOTIDE SEQUENCE</scope>
</reference>
<sequence>MRDGGKGDKPRPIPDPKKFEENWDKIFGKKPKKEPK</sequence>
<evidence type="ECO:0000313" key="2">
    <source>
        <dbReference type="EMBL" id="CAB5079651.1"/>
    </source>
</evidence>
<evidence type="ECO:0000256" key="1">
    <source>
        <dbReference type="SAM" id="MobiDB-lite"/>
    </source>
</evidence>
<name>A0A6J7VQM1_9CAUD</name>
<feature type="compositionally biased region" description="Basic and acidic residues" evidence="1">
    <location>
        <begin position="1"/>
        <end position="27"/>
    </location>
</feature>